<keyword evidence="4" id="KW-1185">Reference proteome</keyword>
<dbReference type="GO" id="GO:0006355">
    <property type="term" value="P:regulation of DNA-templated transcription"/>
    <property type="evidence" value="ECO:0007669"/>
    <property type="project" value="InterPro"/>
</dbReference>
<dbReference type="RefSeq" id="WP_145063727.1">
    <property type="nucleotide sequence ID" value="NZ_CP036287.1"/>
</dbReference>
<dbReference type="EMBL" id="CP036287">
    <property type="protein sequence ID" value="QDU66279.1"/>
    <property type="molecule type" value="Genomic_DNA"/>
</dbReference>
<dbReference type="SUPFAM" id="SSF46894">
    <property type="entry name" value="C-terminal effector domain of the bipartite response regulators"/>
    <property type="match status" value="1"/>
</dbReference>
<dbReference type="InterPro" id="IPR036388">
    <property type="entry name" value="WH-like_DNA-bd_sf"/>
</dbReference>
<dbReference type="GO" id="GO:0003677">
    <property type="term" value="F:DNA binding"/>
    <property type="evidence" value="ECO:0007669"/>
    <property type="project" value="InterPro"/>
</dbReference>
<dbReference type="Proteomes" id="UP000316921">
    <property type="component" value="Chromosome"/>
</dbReference>
<keyword evidence="1" id="KW-1133">Transmembrane helix</keyword>
<dbReference type="KEGG" id="pbap:Pla133_13460"/>
<gene>
    <name evidence="3" type="ORF">Pla133_13460</name>
</gene>
<keyword evidence="1" id="KW-0812">Transmembrane</keyword>
<feature type="domain" description="HTH luxR-type" evidence="2">
    <location>
        <begin position="122"/>
        <end position="179"/>
    </location>
</feature>
<evidence type="ECO:0000313" key="4">
    <source>
        <dbReference type="Proteomes" id="UP000316921"/>
    </source>
</evidence>
<accession>A0A518BH12</accession>
<dbReference type="PRINTS" id="PR00038">
    <property type="entry name" value="HTHLUXR"/>
</dbReference>
<evidence type="ECO:0000313" key="3">
    <source>
        <dbReference type="EMBL" id="QDU66279.1"/>
    </source>
</evidence>
<reference evidence="3 4" key="1">
    <citation type="submission" date="2019-02" db="EMBL/GenBank/DDBJ databases">
        <title>Deep-cultivation of Planctomycetes and their phenomic and genomic characterization uncovers novel biology.</title>
        <authorList>
            <person name="Wiegand S."/>
            <person name="Jogler M."/>
            <person name="Boedeker C."/>
            <person name="Pinto D."/>
            <person name="Vollmers J."/>
            <person name="Rivas-Marin E."/>
            <person name="Kohn T."/>
            <person name="Peeters S.H."/>
            <person name="Heuer A."/>
            <person name="Rast P."/>
            <person name="Oberbeckmann S."/>
            <person name="Bunk B."/>
            <person name="Jeske O."/>
            <person name="Meyerdierks A."/>
            <person name="Storesund J.E."/>
            <person name="Kallscheuer N."/>
            <person name="Luecker S."/>
            <person name="Lage O.M."/>
            <person name="Pohl T."/>
            <person name="Merkel B.J."/>
            <person name="Hornburger P."/>
            <person name="Mueller R.-W."/>
            <person name="Bruemmer F."/>
            <person name="Labrenz M."/>
            <person name="Spormann A.M."/>
            <person name="Op den Camp H."/>
            <person name="Overmann J."/>
            <person name="Amann R."/>
            <person name="Jetten M.S.M."/>
            <person name="Mascher T."/>
            <person name="Medema M.H."/>
            <person name="Devos D.P."/>
            <person name="Kaster A.-K."/>
            <person name="Ovreas L."/>
            <person name="Rohde M."/>
            <person name="Galperin M.Y."/>
            <person name="Jogler C."/>
        </authorList>
    </citation>
    <scope>NUCLEOTIDE SEQUENCE [LARGE SCALE GENOMIC DNA]</scope>
    <source>
        <strain evidence="3 4">Pla133</strain>
    </source>
</reference>
<feature type="transmembrane region" description="Helical" evidence="1">
    <location>
        <begin position="18"/>
        <end position="38"/>
    </location>
</feature>
<keyword evidence="1" id="KW-0472">Membrane</keyword>
<organism evidence="3 4">
    <name type="scientific">Engelhardtia mirabilis</name>
    <dbReference type="NCBI Taxonomy" id="2528011"/>
    <lineage>
        <taxon>Bacteria</taxon>
        <taxon>Pseudomonadati</taxon>
        <taxon>Planctomycetota</taxon>
        <taxon>Planctomycetia</taxon>
        <taxon>Planctomycetia incertae sedis</taxon>
        <taxon>Engelhardtia</taxon>
    </lineage>
</organism>
<dbReference type="InterPro" id="IPR000792">
    <property type="entry name" value="Tscrpt_reg_LuxR_C"/>
</dbReference>
<name>A0A518BH12_9BACT</name>
<sequence>MDLGMVDRTVVRSEQRRFALMAGAFAVVAAIAIFDLAVDLRQGATPEHVILEGATAALGVLGLCFGASRVLALEKRTRELEREAGALSERLQNSFAEAQRWREEAKELLQGLGALIDRQFERWGLTQAEREVSRLILKGFSHKEIALLRSVVEATVRQQAAAIYKKAGVSGRHELSAFFLEDLLPPGDDSRNSTRRTP</sequence>
<dbReference type="SMART" id="SM00421">
    <property type="entry name" value="HTH_LUXR"/>
    <property type="match status" value="1"/>
</dbReference>
<dbReference type="InterPro" id="IPR016032">
    <property type="entry name" value="Sig_transdc_resp-reg_C-effctor"/>
</dbReference>
<evidence type="ECO:0000256" key="1">
    <source>
        <dbReference type="SAM" id="Phobius"/>
    </source>
</evidence>
<dbReference type="AlphaFoldDB" id="A0A518BH12"/>
<feature type="transmembrane region" description="Helical" evidence="1">
    <location>
        <begin position="50"/>
        <end position="72"/>
    </location>
</feature>
<evidence type="ECO:0000259" key="2">
    <source>
        <dbReference type="SMART" id="SM00421"/>
    </source>
</evidence>
<proteinExistence type="predicted"/>
<dbReference type="Gene3D" id="1.10.10.10">
    <property type="entry name" value="Winged helix-like DNA-binding domain superfamily/Winged helix DNA-binding domain"/>
    <property type="match status" value="1"/>
</dbReference>
<protein>
    <submittedName>
        <fullName evidence="3">Bacterial regulatory protein, luxR family</fullName>
    </submittedName>
</protein>